<evidence type="ECO:0000313" key="4">
    <source>
        <dbReference type="Proteomes" id="UP001595279"/>
    </source>
</evidence>
<dbReference type="InterPro" id="IPR011032">
    <property type="entry name" value="GroES-like_sf"/>
</dbReference>
<name>A0ABV7CQT7_9BACI</name>
<dbReference type="PANTHER" id="PTHR11695:SF294">
    <property type="entry name" value="RETICULON-4-INTERACTING PROTEIN 1, MITOCHONDRIAL"/>
    <property type="match status" value="1"/>
</dbReference>
<dbReference type="Pfam" id="PF13602">
    <property type="entry name" value="ADH_zinc_N_2"/>
    <property type="match status" value="1"/>
</dbReference>
<dbReference type="SUPFAM" id="SSF50129">
    <property type="entry name" value="GroES-like"/>
    <property type="match status" value="1"/>
</dbReference>
<dbReference type="Pfam" id="PF08240">
    <property type="entry name" value="ADH_N"/>
    <property type="match status" value="1"/>
</dbReference>
<accession>A0ABV7CQT7</accession>
<dbReference type="RefSeq" id="WP_390266910.1">
    <property type="nucleotide sequence ID" value="NZ_JBHRSA010000003.1"/>
</dbReference>
<evidence type="ECO:0000256" key="1">
    <source>
        <dbReference type="ARBA" id="ARBA00023002"/>
    </source>
</evidence>
<keyword evidence="4" id="KW-1185">Reference proteome</keyword>
<dbReference type="GO" id="GO:0016491">
    <property type="term" value="F:oxidoreductase activity"/>
    <property type="evidence" value="ECO:0007669"/>
    <property type="project" value="UniProtKB-KW"/>
</dbReference>
<dbReference type="InterPro" id="IPR013154">
    <property type="entry name" value="ADH-like_N"/>
</dbReference>
<dbReference type="SUPFAM" id="SSF51735">
    <property type="entry name" value="NAD(P)-binding Rossmann-fold domains"/>
    <property type="match status" value="1"/>
</dbReference>
<organism evidence="3 4">
    <name type="scientific">Virgibacillus xinjiangensis</name>
    <dbReference type="NCBI Taxonomy" id="393090"/>
    <lineage>
        <taxon>Bacteria</taxon>
        <taxon>Bacillati</taxon>
        <taxon>Bacillota</taxon>
        <taxon>Bacilli</taxon>
        <taxon>Bacillales</taxon>
        <taxon>Bacillaceae</taxon>
        <taxon>Virgibacillus</taxon>
    </lineage>
</organism>
<dbReference type="EMBL" id="JBHRSA010000003">
    <property type="protein sequence ID" value="MFC3038781.1"/>
    <property type="molecule type" value="Genomic_DNA"/>
</dbReference>
<reference evidence="4" key="1">
    <citation type="journal article" date="2019" name="Int. J. Syst. Evol. Microbiol.">
        <title>The Global Catalogue of Microorganisms (GCM) 10K type strain sequencing project: providing services to taxonomists for standard genome sequencing and annotation.</title>
        <authorList>
            <consortium name="The Broad Institute Genomics Platform"/>
            <consortium name="The Broad Institute Genome Sequencing Center for Infectious Disease"/>
            <person name="Wu L."/>
            <person name="Ma J."/>
        </authorList>
    </citation>
    <scope>NUCLEOTIDE SEQUENCE [LARGE SCALE GENOMIC DNA]</scope>
    <source>
        <strain evidence="4">KCTC 13128</strain>
    </source>
</reference>
<comment type="caution">
    <text evidence="3">The sequence shown here is derived from an EMBL/GenBank/DDBJ whole genome shotgun (WGS) entry which is preliminary data.</text>
</comment>
<dbReference type="Gene3D" id="3.90.180.10">
    <property type="entry name" value="Medium-chain alcohol dehydrogenases, catalytic domain"/>
    <property type="match status" value="1"/>
</dbReference>
<dbReference type="PANTHER" id="PTHR11695">
    <property type="entry name" value="ALCOHOL DEHYDROGENASE RELATED"/>
    <property type="match status" value="1"/>
</dbReference>
<dbReference type="InterPro" id="IPR002364">
    <property type="entry name" value="Quin_OxRdtase/zeta-crystal_CS"/>
</dbReference>
<proteinExistence type="predicted"/>
<protein>
    <submittedName>
        <fullName evidence="3">NADP-dependent oxidoreductase</fullName>
        <ecNumber evidence="3">1.-.-.-</ecNumber>
    </submittedName>
</protein>
<dbReference type="SMART" id="SM00829">
    <property type="entry name" value="PKS_ER"/>
    <property type="match status" value="1"/>
</dbReference>
<dbReference type="Proteomes" id="UP001595279">
    <property type="component" value="Unassembled WGS sequence"/>
</dbReference>
<dbReference type="CDD" id="cd05289">
    <property type="entry name" value="MDR_like_2"/>
    <property type="match status" value="1"/>
</dbReference>
<dbReference type="PROSITE" id="PS01162">
    <property type="entry name" value="QOR_ZETA_CRYSTAL"/>
    <property type="match status" value="1"/>
</dbReference>
<dbReference type="Gene3D" id="3.40.50.720">
    <property type="entry name" value="NAD(P)-binding Rossmann-like Domain"/>
    <property type="match status" value="1"/>
</dbReference>
<dbReference type="EC" id="1.-.-.-" evidence="3"/>
<evidence type="ECO:0000313" key="3">
    <source>
        <dbReference type="EMBL" id="MFC3038781.1"/>
    </source>
</evidence>
<dbReference type="InterPro" id="IPR036291">
    <property type="entry name" value="NAD(P)-bd_dom_sf"/>
</dbReference>
<sequence>MKAIVINEYGDASKLKEQEMPTPDIGEHQVLVDMHATSVNPIDWKAREGYLQEKLPFDFPIILGWDAAGVVAGIGSKVENFAVGDRVFARPDTTNRGTYAEYTVVDENLLAKMPEEVSFEEAAAAPLTALTAWQCLVDFSEIQEGDKVLIHAGSGGVGSYAIQLAKHFGAYVAATASGKNEVFVKELGADKFINYQEEDFEEVLEDMDIVLDTIGGETQTKSFSVLKEGGKLVSIVEPPEETAGASKRIKAGFHWLEPDGRQLAEIAALMVTGEVKSHVGHTFPLTEEGVKEAHKLSESGHAKGKIVITMK</sequence>
<keyword evidence="1 3" id="KW-0560">Oxidoreductase</keyword>
<evidence type="ECO:0000259" key="2">
    <source>
        <dbReference type="SMART" id="SM00829"/>
    </source>
</evidence>
<dbReference type="InterPro" id="IPR020843">
    <property type="entry name" value="ER"/>
</dbReference>
<dbReference type="InterPro" id="IPR050700">
    <property type="entry name" value="YIM1/Zinc_Alcohol_DH_Fams"/>
</dbReference>
<feature type="domain" description="Enoyl reductase (ER)" evidence="2">
    <location>
        <begin position="10"/>
        <end position="308"/>
    </location>
</feature>
<gene>
    <name evidence="3" type="ORF">ACFOGI_00755</name>
</gene>